<comment type="caution">
    <text evidence="3">The sequence shown here is derived from an EMBL/GenBank/DDBJ whole genome shotgun (WGS) entry which is preliminary data.</text>
</comment>
<evidence type="ECO:0000256" key="1">
    <source>
        <dbReference type="SAM" id="MobiDB-lite"/>
    </source>
</evidence>
<feature type="region of interest" description="Disordered" evidence="1">
    <location>
        <begin position="229"/>
        <end position="272"/>
    </location>
</feature>
<organism evidence="3 4">
    <name type="scientific">Hermanssonia centrifuga</name>
    <dbReference type="NCBI Taxonomy" id="98765"/>
    <lineage>
        <taxon>Eukaryota</taxon>
        <taxon>Fungi</taxon>
        <taxon>Dikarya</taxon>
        <taxon>Basidiomycota</taxon>
        <taxon>Agaricomycotina</taxon>
        <taxon>Agaricomycetes</taxon>
        <taxon>Polyporales</taxon>
        <taxon>Meruliaceae</taxon>
        <taxon>Hermanssonia</taxon>
    </lineage>
</organism>
<reference evidence="3 4" key="1">
    <citation type="submission" date="2019-02" db="EMBL/GenBank/DDBJ databases">
        <title>Genome sequencing of the rare red list fungi Phlebia centrifuga.</title>
        <authorList>
            <person name="Buettner E."/>
            <person name="Kellner H."/>
        </authorList>
    </citation>
    <scope>NUCLEOTIDE SEQUENCE [LARGE SCALE GENOMIC DNA]</scope>
    <source>
        <strain evidence="3 4">DSM 108282</strain>
    </source>
</reference>
<keyword evidence="2" id="KW-0732">Signal</keyword>
<evidence type="ECO:0000256" key="2">
    <source>
        <dbReference type="SAM" id="SignalP"/>
    </source>
</evidence>
<feature type="region of interest" description="Disordered" evidence="1">
    <location>
        <begin position="24"/>
        <end position="63"/>
    </location>
</feature>
<feature type="signal peptide" evidence="2">
    <location>
        <begin position="1"/>
        <end position="19"/>
    </location>
</feature>
<evidence type="ECO:0000313" key="3">
    <source>
        <dbReference type="EMBL" id="THG98089.1"/>
    </source>
</evidence>
<feature type="compositionally biased region" description="Basic residues" evidence="1">
    <location>
        <begin position="262"/>
        <end position="272"/>
    </location>
</feature>
<proteinExistence type="predicted"/>
<protein>
    <submittedName>
        <fullName evidence="3">Uncharacterized protein</fullName>
    </submittedName>
</protein>
<accession>A0A4S4KN12</accession>
<evidence type="ECO:0000313" key="4">
    <source>
        <dbReference type="Proteomes" id="UP000309038"/>
    </source>
</evidence>
<dbReference type="Proteomes" id="UP000309038">
    <property type="component" value="Unassembled WGS sequence"/>
</dbReference>
<dbReference type="EMBL" id="SGPJ01000135">
    <property type="protein sequence ID" value="THG98089.1"/>
    <property type="molecule type" value="Genomic_DNA"/>
</dbReference>
<gene>
    <name evidence="3" type="ORF">EW026_g4030</name>
</gene>
<feature type="compositionally biased region" description="Low complexity" evidence="1">
    <location>
        <begin position="245"/>
        <end position="261"/>
    </location>
</feature>
<name>A0A4S4KN12_9APHY</name>
<dbReference type="AlphaFoldDB" id="A0A4S4KN12"/>
<feature type="chain" id="PRO_5020887080" evidence="2">
    <location>
        <begin position="20"/>
        <end position="272"/>
    </location>
</feature>
<keyword evidence="4" id="KW-1185">Reference proteome</keyword>
<sequence length="272" mass="29960">MKLTSVLLASLACATSASADYFSDGWKPGQAAHPTREAASAPPTYTPGSEPPQSQQNKPAAGGFSNFIASGPIGSLLEKVGVNLSHDPMADLWDHRVPLITDDNYDDIIVHEELTSEEEEKRLWFLIISTSAGTQQQGGISKLLDNQFDAAYNESLIENDLPDVRWGRIDYLNVTYLTTKWNIWQEFIIHYFALGMKKMYDTIVRIPRFLLMVITGALGSLVMKLMHRPPPETANKPEPEPKPLPVKAIAPATPSTSPTKKGSGKTKKNGRK</sequence>